<dbReference type="GO" id="GO:0004386">
    <property type="term" value="F:helicase activity"/>
    <property type="evidence" value="ECO:0007669"/>
    <property type="project" value="UniProtKB-KW"/>
</dbReference>
<keyword evidence="3" id="KW-0547">Nucleotide-binding</keyword>
<organism evidence="3 4">
    <name type="scientific">Babesia ovata</name>
    <dbReference type="NCBI Taxonomy" id="189622"/>
    <lineage>
        <taxon>Eukaryota</taxon>
        <taxon>Sar</taxon>
        <taxon>Alveolata</taxon>
        <taxon>Apicomplexa</taxon>
        <taxon>Aconoidasida</taxon>
        <taxon>Piroplasmida</taxon>
        <taxon>Babesiidae</taxon>
        <taxon>Babesia</taxon>
    </lineage>
</organism>
<accession>A0A2H6KJ47</accession>
<dbReference type="VEuPathDB" id="PiroplasmaDB:BOVATA_044920"/>
<proteinExistence type="predicted"/>
<feature type="region of interest" description="Disordered" evidence="1">
    <location>
        <begin position="37"/>
        <end position="75"/>
    </location>
</feature>
<dbReference type="GeneID" id="39876769"/>
<dbReference type="RefSeq" id="XP_028869242.1">
    <property type="nucleotide sequence ID" value="XM_029013409.1"/>
</dbReference>
<dbReference type="AlphaFoldDB" id="A0A2H6KJ47"/>
<dbReference type="Proteomes" id="UP000236319">
    <property type="component" value="Unassembled WGS sequence"/>
</dbReference>
<keyword evidence="3" id="KW-0378">Hydrolase</keyword>
<feature type="compositionally biased region" description="Gly residues" evidence="1">
    <location>
        <begin position="62"/>
        <end position="71"/>
    </location>
</feature>
<evidence type="ECO:0000256" key="2">
    <source>
        <dbReference type="SAM" id="Phobius"/>
    </source>
</evidence>
<protein>
    <submittedName>
        <fullName evidence="3">DEAD DEAH box helicase, putative</fullName>
    </submittedName>
</protein>
<name>A0A2H6KJ47_9APIC</name>
<keyword evidence="3" id="KW-0067">ATP-binding</keyword>
<evidence type="ECO:0000313" key="4">
    <source>
        <dbReference type="Proteomes" id="UP000236319"/>
    </source>
</evidence>
<gene>
    <name evidence="3" type="ORF">BOVATA_044920</name>
</gene>
<feature type="transmembrane region" description="Helical" evidence="2">
    <location>
        <begin position="113"/>
        <end position="135"/>
    </location>
</feature>
<keyword evidence="4" id="KW-1185">Reference proteome</keyword>
<evidence type="ECO:0000256" key="1">
    <source>
        <dbReference type="SAM" id="MobiDB-lite"/>
    </source>
</evidence>
<dbReference type="EMBL" id="BDSA01000010">
    <property type="protein sequence ID" value="GBE62999.1"/>
    <property type="molecule type" value="Genomic_DNA"/>
</dbReference>
<sequence>MVAAAEDCTDVQCDAPLPEARSADGALEGRLTVGWRPRWASEEASQETAQPEGAEDVHDGSALGGTGGQPGNVGEAHGRLARALDAGVLGGQVMRQEAHQAVLQEGLERRLDAALGVLVTALVAYLVTGLVTYLVGTLHGVALPTGATDSPAVPAVKPSSVPGVVEAPAVEEIQLLVEAFEHIVQQAEQSVGVTGIEQACRVGVEVAGVDAICVAVAE</sequence>
<keyword evidence="3" id="KW-0347">Helicase</keyword>
<keyword evidence="2" id="KW-1133">Transmembrane helix</keyword>
<keyword evidence="2" id="KW-0812">Transmembrane</keyword>
<comment type="caution">
    <text evidence="3">The sequence shown here is derived from an EMBL/GenBank/DDBJ whole genome shotgun (WGS) entry which is preliminary data.</text>
</comment>
<keyword evidence="2" id="KW-0472">Membrane</keyword>
<reference evidence="3 4" key="1">
    <citation type="journal article" date="2017" name="BMC Genomics">
        <title>Whole-genome assembly of Babesia ovata and comparative genomics between closely related pathogens.</title>
        <authorList>
            <person name="Yamagishi J."/>
            <person name="Asada M."/>
            <person name="Hakimi H."/>
            <person name="Tanaka T.Q."/>
            <person name="Sugimoto C."/>
            <person name="Kawazu S."/>
        </authorList>
    </citation>
    <scope>NUCLEOTIDE SEQUENCE [LARGE SCALE GENOMIC DNA]</scope>
    <source>
        <strain evidence="3 4">Miyake</strain>
    </source>
</reference>
<evidence type="ECO:0000313" key="3">
    <source>
        <dbReference type="EMBL" id="GBE62999.1"/>
    </source>
</evidence>